<proteinExistence type="predicted"/>
<keyword evidence="4" id="KW-1185">Reference proteome</keyword>
<reference evidence="3 4" key="1">
    <citation type="submission" date="2016-03" db="EMBL/GenBank/DDBJ databases">
        <authorList>
            <person name="Ploux O."/>
        </authorList>
    </citation>
    <scope>NUCLEOTIDE SEQUENCE [LARGE SCALE GENOMIC DNA]</scope>
    <source>
        <strain evidence="3 4">UAMH 11012</strain>
    </source>
</reference>
<dbReference type="InterPro" id="IPR010730">
    <property type="entry name" value="HET"/>
</dbReference>
<dbReference type="PANTHER" id="PTHR24148">
    <property type="entry name" value="ANKYRIN REPEAT DOMAIN-CONTAINING PROTEIN 39 HOMOLOG-RELATED"/>
    <property type="match status" value="1"/>
</dbReference>
<feature type="compositionally biased region" description="Low complexity" evidence="1">
    <location>
        <begin position="9"/>
        <end position="23"/>
    </location>
</feature>
<dbReference type="InterPro" id="IPR001202">
    <property type="entry name" value="WW_dom"/>
</dbReference>
<dbReference type="InterPro" id="IPR052895">
    <property type="entry name" value="HetReg/Transcr_Mod"/>
</dbReference>
<evidence type="ECO:0000256" key="1">
    <source>
        <dbReference type="SAM" id="MobiDB-lite"/>
    </source>
</evidence>
<feature type="domain" description="WW" evidence="2">
    <location>
        <begin position="87"/>
        <end position="118"/>
    </location>
</feature>
<dbReference type="EMBL" id="FJOG01000001">
    <property type="protein sequence ID" value="CZR51234.1"/>
    <property type="molecule type" value="Genomic_DNA"/>
</dbReference>
<dbReference type="Pfam" id="PF26639">
    <property type="entry name" value="Het-6_barrel"/>
    <property type="match status" value="1"/>
</dbReference>
<protein>
    <recommendedName>
        <fullName evidence="2">WW domain-containing protein</fullName>
    </recommendedName>
</protein>
<dbReference type="OrthoDB" id="4850726at2759"/>
<dbReference type="PROSITE" id="PS50020">
    <property type="entry name" value="WW_DOMAIN_2"/>
    <property type="match status" value="2"/>
</dbReference>
<evidence type="ECO:0000259" key="2">
    <source>
        <dbReference type="PROSITE" id="PS50020"/>
    </source>
</evidence>
<evidence type="ECO:0000313" key="4">
    <source>
        <dbReference type="Proteomes" id="UP000184330"/>
    </source>
</evidence>
<evidence type="ECO:0000313" key="3">
    <source>
        <dbReference type="EMBL" id="CZR51234.1"/>
    </source>
</evidence>
<feature type="domain" description="WW" evidence="2">
    <location>
        <begin position="620"/>
        <end position="658"/>
    </location>
</feature>
<dbReference type="AlphaFoldDB" id="A0A1L7WEN8"/>
<organism evidence="3 4">
    <name type="scientific">Phialocephala subalpina</name>
    <dbReference type="NCBI Taxonomy" id="576137"/>
    <lineage>
        <taxon>Eukaryota</taxon>
        <taxon>Fungi</taxon>
        <taxon>Dikarya</taxon>
        <taxon>Ascomycota</taxon>
        <taxon>Pezizomycotina</taxon>
        <taxon>Leotiomycetes</taxon>
        <taxon>Helotiales</taxon>
        <taxon>Mollisiaceae</taxon>
        <taxon>Phialocephala</taxon>
        <taxon>Phialocephala fortinii species complex</taxon>
    </lineage>
</organism>
<gene>
    <name evidence="3" type="ORF">PAC_01109</name>
</gene>
<dbReference type="STRING" id="576137.A0A1L7WEN8"/>
<dbReference type="Proteomes" id="UP000184330">
    <property type="component" value="Unassembled WGS sequence"/>
</dbReference>
<dbReference type="Pfam" id="PF06985">
    <property type="entry name" value="HET"/>
    <property type="match status" value="1"/>
</dbReference>
<accession>A0A1L7WEN8</accession>
<name>A0A1L7WEN8_9HELO</name>
<dbReference type="PANTHER" id="PTHR24148:SF64">
    <property type="entry name" value="HETEROKARYON INCOMPATIBILITY DOMAIN-CONTAINING PROTEIN"/>
    <property type="match status" value="1"/>
</dbReference>
<feature type="region of interest" description="Disordered" evidence="1">
    <location>
        <begin position="1"/>
        <end position="29"/>
    </location>
</feature>
<sequence>MVDAIGPESHSSIMVDSNSSSNSGRELQARPPRYEYVELDGNNIRLMTLLPGQATDPIRITISHASLIPPDHTSLPAILWTKEKLQQTLPEGWTVHRTLDETFLFENEKGTSWTHPDPAQDRAHYQLPGDYPYPNFEPKYEALSYFWGDPTKRDTIFVETPTETRSLGIGLNLAIALQHLRYEDTPRSLWIDAICINQEDLAERSSQVRRMAALYKMAYRVIVWLGPESADSKLALSTIANLGSQVECSEDISAYFPIPGREEPTLVWKDFIASLDEHWAALDHLLQRQWFSRLWVMQEIRLANRRAIVQCGGEQIKWSYFSRAFLSIWDQHLPQALRHRIHGTRKLMGKMAPLRVALLLSWSAYSHCSDPKDKVYAILGIVDPEFSRSIQPRYSSPKSQVYKDATVVYVELYQKLNLLQQCSISSWEVDLPTWVPNWSEIPSSTLFEERLNNASGLSVTEVHTFGFDKEHRLQLLAEKYRRRGSRYLTGENMVRAVVASLVGNRCFERQPDQHSLPHLDALVRLFLEEDSASGKGGSLALFPENIAHHVDRYKPGRVFFETMEGYVGIAPQGIQPDLDLICVLLGCNLPLVLRPTASGQFQVVGECHVHGLCDTEALLGPLSKEWTIEIQDASLEGTGWPTFVNIRTNMRTWQDPRLPPLPPEWEGIPHPELSSSSTGSLFYRFKSNVTAKTTKFDPRLSLKTLEERGAKLRKFQLI</sequence>